<proteinExistence type="predicted"/>
<dbReference type="EMBL" id="JANSLM010000029">
    <property type="protein sequence ID" value="MDT8843744.1"/>
    <property type="molecule type" value="Genomic_DNA"/>
</dbReference>
<evidence type="ECO:0000313" key="2">
    <source>
        <dbReference type="Proteomes" id="UP001246473"/>
    </source>
</evidence>
<dbReference type="Pfam" id="PF14460">
    <property type="entry name" value="Prok-E2_D"/>
    <property type="match status" value="1"/>
</dbReference>
<name>A0AAP5QIJ5_9BURK</name>
<reference evidence="1" key="1">
    <citation type="submission" date="2022-08" db="EMBL/GenBank/DDBJ databases">
        <authorList>
            <person name="Kim S.-J."/>
        </authorList>
    </citation>
    <scope>NUCLEOTIDE SEQUENCE</scope>
    <source>
        <strain evidence="1">KJ</strain>
    </source>
</reference>
<dbReference type="AlphaFoldDB" id="A0AAP5QIJ5"/>
<gene>
    <name evidence="1" type="ORF">ParKJ_40820</name>
</gene>
<organism evidence="1 2">
    <name type="scientific">Paraburkholderia fungorum</name>
    <dbReference type="NCBI Taxonomy" id="134537"/>
    <lineage>
        <taxon>Bacteria</taxon>
        <taxon>Pseudomonadati</taxon>
        <taxon>Pseudomonadota</taxon>
        <taxon>Betaproteobacteria</taxon>
        <taxon>Burkholderiales</taxon>
        <taxon>Burkholderiaceae</taxon>
        <taxon>Paraburkholderia</taxon>
    </lineage>
</organism>
<evidence type="ECO:0000313" key="1">
    <source>
        <dbReference type="EMBL" id="MDT8843744.1"/>
    </source>
</evidence>
<comment type="caution">
    <text evidence="1">The sequence shown here is derived from an EMBL/GenBank/DDBJ whole genome shotgun (WGS) entry which is preliminary data.</text>
</comment>
<sequence>MSGISTGRAGADVALQSALLLYGSKDDSTVFATAHPIALVNGRPTVGAGRPLQRDALISALTKLAEHAAPKAEFLPPTVLGVSSAAVTWWCPGGLRRVFFKCSNLGERSAVVPHPGLVFQASNLGFRVFALADGDRPTAGTKLFEPPYFNTWDQGGICIGTARVPKRVDVASIPRWEAGFFESAFTHPNAGGKRVSYTDGEYAFWRDMLDGKLGESFPLECLVPTKFTVQALVSGRVGGAA</sequence>
<protein>
    <submittedName>
        <fullName evidence="1">PRTRC system protein B</fullName>
    </submittedName>
</protein>
<dbReference type="InterPro" id="IPR022280">
    <property type="entry name" value="PRTRC_protein-B"/>
</dbReference>
<accession>A0AAP5QIJ5</accession>
<dbReference type="RefSeq" id="WP_315697711.1">
    <property type="nucleotide sequence ID" value="NZ_JANSLM010000029.1"/>
</dbReference>
<dbReference type="NCBIfam" id="TIGR03737">
    <property type="entry name" value="PRTRC_B"/>
    <property type="match status" value="1"/>
</dbReference>
<dbReference type="Proteomes" id="UP001246473">
    <property type="component" value="Unassembled WGS sequence"/>
</dbReference>
<dbReference type="InterPro" id="IPR032787">
    <property type="entry name" value="Prok-E2_D"/>
</dbReference>